<proteinExistence type="predicted"/>
<name>A0A0J7KDS8_LASNI</name>
<keyword evidence="1" id="KW-0175">Coiled coil</keyword>
<feature type="compositionally biased region" description="Low complexity" evidence="2">
    <location>
        <begin position="1"/>
        <end position="17"/>
    </location>
</feature>
<evidence type="ECO:0000256" key="1">
    <source>
        <dbReference type="SAM" id="Coils"/>
    </source>
</evidence>
<feature type="coiled-coil region" evidence="1">
    <location>
        <begin position="187"/>
        <end position="214"/>
    </location>
</feature>
<keyword evidence="4" id="KW-0808">Transferase</keyword>
<dbReference type="PaxDb" id="67767-A0A0J7KDS8"/>
<dbReference type="AlphaFoldDB" id="A0A0J7KDS8"/>
<accession>A0A0J7KDS8</accession>
<organism evidence="4 5">
    <name type="scientific">Lasius niger</name>
    <name type="common">Black garden ant</name>
    <dbReference type="NCBI Taxonomy" id="67767"/>
    <lineage>
        <taxon>Eukaryota</taxon>
        <taxon>Metazoa</taxon>
        <taxon>Ecdysozoa</taxon>
        <taxon>Arthropoda</taxon>
        <taxon>Hexapoda</taxon>
        <taxon>Insecta</taxon>
        <taxon>Pterygota</taxon>
        <taxon>Neoptera</taxon>
        <taxon>Endopterygota</taxon>
        <taxon>Hymenoptera</taxon>
        <taxon>Apocrita</taxon>
        <taxon>Aculeata</taxon>
        <taxon>Formicoidea</taxon>
        <taxon>Formicidae</taxon>
        <taxon>Formicinae</taxon>
        <taxon>Lasius</taxon>
        <taxon>Lasius</taxon>
    </lineage>
</organism>
<dbReference type="OrthoDB" id="8178301at2759"/>
<feature type="region of interest" description="Disordered" evidence="2">
    <location>
        <begin position="1"/>
        <end position="22"/>
    </location>
</feature>
<comment type="caution">
    <text evidence="4">The sequence shown here is derived from an EMBL/GenBank/DDBJ whole genome shotgun (WGS) entry which is preliminary data.</text>
</comment>
<gene>
    <name evidence="4" type="ORF">RF55_12018</name>
</gene>
<keyword evidence="4" id="KW-0418">Kinase</keyword>
<evidence type="ECO:0000313" key="5">
    <source>
        <dbReference type="Proteomes" id="UP000036403"/>
    </source>
</evidence>
<keyword evidence="5" id="KW-1185">Reference proteome</keyword>
<reference evidence="4 5" key="1">
    <citation type="submission" date="2015-04" db="EMBL/GenBank/DDBJ databases">
        <title>Lasius niger genome sequencing.</title>
        <authorList>
            <person name="Konorov E.A."/>
            <person name="Nikitin M.A."/>
            <person name="Kirill M.V."/>
            <person name="Chang P."/>
        </authorList>
    </citation>
    <scope>NUCLEOTIDE SEQUENCE [LARGE SCALE GENOMIC DNA]</scope>
    <source>
        <tissue evidence="4">Whole</tissue>
    </source>
</reference>
<dbReference type="Proteomes" id="UP000036403">
    <property type="component" value="Unassembled WGS sequence"/>
</dbReference>
<dbReference type="Pfam" id="PF13837">
    <property type="entry name" value="Myb_DNA-bind_4"/>
    <property type="match status" value="1"/>
</dbReference>
<evidence type="ECO:0000256" key="2">
    <source>
        <dbReference type="SAM" id="MobiDB-lite"/>
    </source>
</evidence>
<dbReference type="GO" id="GO:0016301">
    <property type="term" value="F:kinase activity"/>
    <property type="evidence" value="ECO:0007669"/>
    <property type="project" value="UniProtKB-KW"/>
</dbReference>
<feature type="domain" description="Myb/SANT-like DNA-binding" evidence="3">
    <location>
        <begin position="25"/>
        <end position="116"/>
    </location>
</feature>
<protein>
    <submittedName>
        <fullName evidence="4">Nucleoside diphosphate kinase 6</fullName>
    </submittedName>
</protein>
<dbReference type="PANTHER" id="PTHR47595:SF1">
    <property type="entry name" value="MYB_SANT-LIKE DNA-BINDING DOMAIN-CONTAINING PROTEIN"/>
    <property type="match status" value="1"/>
</dbReference>
<dbReference type="Gene3D" id="1.10.10.60">
    <property type="entry name" value="Homeodomain-like"/>
    <property type="match status" value="1"/>
</dbReference>
<dbReference type="EMBL" id="LBMM01008980">
    <property type="protein sequence ID" value="KMQ88487.1"/>
    <property type="molecule type" value="Genomic_DNA"/>
</dbReference>
<dbReference type="InterPro" id="IPR044822">
    <property type="entry name" value="Myb_DNA-bind_4"/>
</dbReference>
<evidence type="ECO:0000259" key="3">
    <source>
        <dbReference type="Pfam" id="PF13837"/>
    </source>
</evidence>
<sequence>MPTTSESESQVTESGSSQITKRIGTKWSRDATLFLIDQWQKNLSKFASTTIRNEEIWKNIVKELEDAGFTGYTCKQAEDKWKNLRKGYMKVKDNSGDKSSGAARVTCTFYDELDEIFRKSPSVKPISVASSRNFKSLPATDTVDTDSDSDKDLLHQSKKKKTKLQKDTLALLSIFRDDANVKEAARENRHQQTLNTLNRAIDSYEVQMQKLIEKL</sequence>
<dbReference type="PANTHER" id="PTHR47595">
    <property type="entry name" value="HEAT SHOCK 70 KDA PROTEIN 14"/>
    <property type="match status" value="1"/>
</dbReference>
<evidence type="ECO:0000313" key="4">
    <source>
        <dbReference type="EMBL" id="KMQ88487.1"/>
    </source>
</evidence>